<feature type="compositionally biased region" description="Basic and acidic residues" evidence="1">
    <location>
        <begin position="1"/>
        <end position="10"/>
    </location>
</feature>
<accession>A0A9D5X243</accession>
<name>A0A9D5X243_9BACT</name>
<protein>
    <submittedName>
        <fullName evidence="2">Uncharacterized protein</fullName>
    </submittedName>
</protein>
<feature type="region of interest" description="Disordered" evidence="1">
    <location>
        <begin position="1"/>
        <end position="53"/>
    </location>
</feature>
<evidence type="ECO:0000313" key="2">
    <source>
        <dbReference type="EMBL" id="MBF1447942.1"/>
    </source>
</evidence>
<dbReference type="Proteomes" id="UP000787419">
    <property type="component" value="Unassembled WGS sequence"/>
</dbReference>
<sequence>MKSDREEKRQKSVTALAPSVGYRGHAPIATSTEKRQRLISAPDGVEERNTLRT</sequence>
<comment type="caution">
    <text evidence="2">The sequence shown here is derived from an EMBL/GenBank/DDBJ whole genome shotgun (WGS) entry which is preliminary data.</text>
</comment>
<dbReference type="RefSeq" id="WP_278491214.1">
    <property type="nucleotide sequence ID" value="NZ_JABZTM010000175.1"/>
</dbReference>
<proteinExistence type="predicted"/>
<gene>
    <name evidence="2" type="ORF">HXN55_11305</name>
</gene>
<dbReference type="AlphaFoldDB" id="A0A9D5X243"/>
<organism evidence="2 3">
    <name type="scientific">Prevotella nigrescens</name>
    <dbReference type="NCBI Taxonomy" id="28133"/>
    <lineage>
        <taxon>Bacteria</taxon>
        <taxon>Pseudomonadati</taxon>
        <taxon>Bacteroidota</taxon>
        <taxon>Bacteroidia</taxon>
        <taxon>Bacteroidales</taxon>
        <taxon>Prevotellaceae</taxon>
        <taxon>Prevotella</taxon>
    </lineage>
</organism>
<evidence type="ECO:0000313" key="3">
    <source>
        <dbReference type="Proteomes" id="UP000787419"/>
    </source>
</evidence>
<reference evidence="2" key="1">
    <citation type="submission" date="2020-04" db="EMBL/GenBank/DDBJ databases">
        <title>Deep metagenomics examines the oral microbiome during advanced dental caries in children, revealing novel taxa and co-occurrences with host molecules.</title>
        <authorList>
            <person name="Baker J.L."/>
            <person name="Morton J.T."/>
            <person name="Dinis M."/>
            <person name="Alvarez R."/>
            <person name="Tran N.C."/>
            <person name="Knight R."/>
            <person name="Edlund A."/>
        </authorList>
    </citation>
    <scope>NUCLEOTIDE SEQUENCE</scope>
    <source>
        <strain evidence="2">JCVI_32_bin.50</strain>
    </source>
</reference>
<evidence type="ECO:0000256" key="1">
    <source>
        <dbReference type="SAM" id="MobiDB-lite"/>
    </source>
</evidence>
<dbReference type="EMBL" id="JABZTM010000175">
    <property type="protein sequence ID" value="MBF1447942.1"/>
    <property type="molecule type" value="Genomic_DNA"/>
</dbReference>